<comment type="caution">
    <text evidence="2">The sequence shown here is derived from an EMBL/GenBank/DDBJ whole genome shotgun (WGS) entry which is preliminary data.</text>
</comment>
<dbReference type="AlphaFoldDB" id="A0AA40GCT1"/>
<keyword evidence="3" id="KW-1185">Reference proteome</keyword>
<sequence>MAVRRGRGSLVNPEPDTGFSASKLSQRSSLRQRQTSPGFISHGMGGEGEYKYGIK</sequence>
<evidence type="ECO:0000313" key="3">
    <source>
        <dbReference type="Proteomes" id="UP001177670"/>
    </source>
</evidence>
<evidence type="ECO:0000313" key="2">
    <source>
        <dbReference type="EMBL" id="KAK1134646.1"/>
    </source>
</evidence>
<gene>
    <name evidence="2" type="ORF">K0M31_007426</name>
</gene>
<organism evidence="2 3">
    <name type="scientific">Melipona bicolor</name>
    <dbReference type="NCBI Taxonomy" id="60889"/>
    <lineage>
        <taxon>Eukaryota</taxon>
        <taxon>Metazoa</taxon>
        <taxon>Ecdysozoa</taxon>
        <taxon>Arthropoda</taxon>
        <taxon>Hexapoda</taxon>
        <taxon>Insecta</taxon>
        <taxon>Pterygota</taxon>
        <taxon>Neoptera</taxon>
        <taxon>Endopterygota</taxon>
        <taxon>Hymenoptera</taxon>
        <taxon>Apocrita</taxon>
        <taxon>Aculeata</taxon>
        <taxon>Apoidea</taxon>
        <taxon>Anthophila</taxon>
        <taxon>Apidae</taxon>
        <taxon>Melipona</taxon>
    </lineage>
</organism>
<reference evidence="2" key="1">
    <citation type="submission" date="2021-10" db="EMBL/GenBank/DDBJ databases">
        <title>Melipona bicolor Genome sequencing and assembly.</title>
        <authorList>
            <person name="Araujo N.S."/>
            <person name="Arias M.C."/>
        </authorList>
    </citation>
    <scope>NUCLEOTIDE SEQUENCE</scope>
    <source>
        <strain evidence="2">USP_2M_L1-L4_2017</strain>
        <tissue evidence="2">Whole body</tissue>
    </source>
</reference>
<name>A0AA40GCT1_9HYME</name>
<accession>A0AA40GCT1</accession>
<feature type="region of interest" description="Disordered" evidence="1">
    <location>
        <begin position="1"/>
        <end position="55"/>
    </location>
</feature>
<proteinExistence type="predicted"/>
<dbReference type="Proteomes" id="UP001177670">
    <property type="component" value="Unassembled WGS sequence"/>
</dbReference>
<protein>
    <submittedName>
        <fullName evidence="2">Uncharacterized protein</fullName>
    </submittedName>
</protein>
<evidence type="ECO:0000256" key="1">
    <source>
        <dbReference type="SAM" id="MobiDB-lite"/>
    </source>
</evidence>
<feature type="compositionally biased region" description="Low complexity" evidence="1">
    <location>
        <begin position="24"/>
        <end position="34"/>
    </location>
</feature>
<dbReference type="EMBL" id="JAHYIQ010000002">
    <property type="protein sequence ID" value="KAK1134646.1"/>
    <property type="molecule type" value="Genomic_DNA"/>
</dbReference>